<evidence type="ECO:0000256" key="1">
    <source>
        <dbReference type="ARBA" id="ARBA00022737"/>
    </source>
</evidence>
<feature type="repeat" description="ANK" evidence="3">
    <location>
        <begin position="590"/>
        <end position="622"/>
    </location>
</feature>
<dbReference type="InterPro" id="IPR027417">
    <property type="entry name" value="P-loop_NTPase"/>
</dbReference>
<evidence type="ECO:0000313" key="6">
    <source>
        <dbReference type="Proteomes" id="UP000177622"/>
    </source>
</evidence>
<evidence type="ECO:0000313" key="5">
    <source>
        <dbReference type="EMBL" id="OGE54773.1"/>
    </source>
</evidence>
<dbReference type="SMART" id="SM00248">
    <property type="entry name" value="ANK"/>
    <property type="match status" value="21"/>
</dbReference>
<dbReference type="GeneID" id="34574441"/>
<dbReference type="InterPro" id="IPR056884">
    <property type="entry name" value="NPHP3-like_N"/>
</dbReference>
<feature type="repeat" description="ANK" evidence="3">
    <location>
        <begin position="1181"/>
        <end position="1213"/>
    </location>
</feature>
<dbReference type="Proteomes" id="UP000177622">
    <property type="component" value="Unassembled WGS sequence"/>
</dbReference>
<dbReference type="SUPFAM" id="SSF48403">
    <property type="entry name" value="Ankyrin repeat"/>
    <property type="match status" value="4"/>
</dbReference>
<dbReference type="SUPFAM" id="SSF52540">
    <property type="entry name" value="P-loop containing nucleoside triphosphate hydrolases"/>
    <property type="match status" value="1"/>
</dbReference>
<dbReference type="Gene3D" id="1.25.40.20">
    <property type="entry name" value="Ankyrin repeat-containing domain"/>
    <property type="match status" value="7"/>
</dbReference>
<dbReference type="EMBL" id="LXJU01000005">
    <property type="protein sequence ID" value="OGE54773.1"/>
    <property type="molecule type" value="Genomic_DNA"/>
</dbReference>
<dbReference type="Pfam" id="PF12796">
    <property type="entry name" value="Ank_2"/>
    <property type="match status" value="5"/>
</dbReference>
<feature type="repeat" description="ANK" evidence="3">
    <location>
        <begin position="696"/>
        <end position="728"/>
    </location>
</feature>
<reference evidence="5 6" key="1">
    <citation type="journal article" date="2016" name="Sci. Rep.">
        <title>Penicillium arizonense, a new, genome sequenced fungal species, reveals a high chemical diversity in secreted metabolites.</title>
        <authorList>
            <person name="Grijseels S."/>
            <person name="Nielsen J.C."/>
            <person name="Randelovic M."/>
            <person name="Nielsen J."/>
            <person name="Nielsen K.F."/>
            <person name="Workman M."/>
            <person name="Frisvad J.C."/>
        </authorList>
    </citation>
    <scope>NUCLEOTIDE SEQUENCE [LARGE SCALE GENOMIC DNA]</scope>
    <source>
        <strain evidence="5 6">CBS 141311</strain>
    </source>
</reference>
<proteinExistence type="predicted"/>
<evidence type="ECO:0000259" key="4">
    <source>
        <dbReference type="Pfam" id="PF24883"/>
    </source>
</evidence>
<keyword evidence="1" id="KW-0677">Repeat</keyword>
<dbReference type="PRINTS" id="PR01415">
    <property type="entry name" value="ANKYRIN"/>
</dbReference>
<dbReference type="Gene3D" id="3.40.50.300">
    <property type="entry name" value="P-loop containing nucleotide triphosphate hydrolases"/>
    <property type="match status" value="1"/>
</dbReference>
<dbReference type="STRING" id="1835702.A0A1F5LNI0"/>
<dbReference type="Pfam" id="PF00023">
    <property type="entry name" value="Ank"/>
    <property type="match status" value="1"/>
</dbReference>
<keyword evidence="2 3" id="KW-0040">ANK repeat</keyword>
<dbReference type="PANTHER" id="PTHR24178:SF9">
    <property type="entry name" value="ANK_REP_REGION DOMAIN-CONTAINING PROTEIN"/>
    <property type="match status" value="1"/>
</dbReference>
<dbReference type="PROSITE" id="PS50088">
    <property type="entry name" value="ANK_REPEAT"/>
    <property type="match status" value="8"/>
</dbReference>
<evidence type="ECO:0000256" key="2">
    <source>
        <dbReference type="ARBA" id="ARBA00023043"/>
    </source>
</evidence>
<name>A0A1F5LNI0_PENAI</name>
<comment type="caution">
    <text evidence="5">The sequence shown here is derived from an EMBL/GenBank/DDBJ whole genome shotgun (WGS) entry which is preliminary data.</text>
</comment>
<dbReference type="PANTHER" id="PTHR24178">
    <property type="entry name" value="MOLTING PROTEIN MLT-4"/>
    <property type="match status" value="1"/>
</dbReference>
<dbReference type="InterPro" id="IPR002110">
    <property type="entry name" value="Ankyrin_rpt"/>
</dbReference>
<dbReference type="Pfam" id="PF24883">
    <property type="entry name" value="NPHP3_N"/>
    <property type="match status" value="1"/>
</dbReference>
<dbReference type="OrthoDB" id="21416at2759"/>
<feature type="repeat" description="ANK" evidence="3">
    <location>
        <begin position="793"/>
        <end position="825"/>
    </location>
</feature>
<accession>A0A1F5LNI0</accession>
<dbReference type="InterPro" id="IPR036770">
    <property type="entry name" value="Ankyrin_rpt-contain_sf"/>
</dbReference>
<feature type="repeat" description="ANK" evidence="3">
    <location>
        <begin position="557"/>
        <end position="589"/>
    </location>
</feature>
<dbReference type="PROSITE" id="PS50297">
    <property type="entry name" value="ANK_REP_REGION"/>
    <property type="match status" value="6"/>
</dbReference>
<feature type="repeat" description="ANK" evidence="3">
    <location>
        <begin position="1486"/>
        <end position="1524"/>
    </location>
</feature>
<sequence length="1982" mass="220799">MSSGSESSPDGSVFVDVEDVQDFNTGNSLPLSVEEVARIKEWLQPTPYGLERSEYCRHRASYLAGTGQWLTSTTVYRQWHQGADNGILWIKGIPGSGKSVMAASIIDQLQKEEVPVLYFFFRQIIDANHQPKAALQDWLCQVLNYSPRLQMKLNDYIEENRALDTLSLSDLWKDLKLALASFPKAYCVTDALDEMDQGNDQFLHDLAELGQWRPSNIKVLITSRPVAAVENCLRATSIAHIRLEEHLVDNDIAAYVQYKLGRSSVPPECWGTIKKAVPGRANGLFLYAKLSMNAFLDPGADPTEVLRALPADLNVMYNDLLREHAKRSGVPDDFQRFIMQFVTHATRPLRLLEIAEISEVVHATDESGSLKATKDLVRAACGPLLEILPDETVSVAHHSFTEFLKGLTRSSDCDDDYPVLLAGPTNKRLAVACLDYLTCLDHSGIKERFDKNVNYCLEHAEGTQLRLQFPFLDYAVENWHIHARRAEQAGIDVFSVYELLDTIFAHQQRFIALVAMMWPDAGINCITPLHVSAGTGLAGYVGYLLQRESETEMYDSNRQTPLCWAAMSGHSDTVQVLLANGAKPNVQGISGLKPLHYAARKNHAEVVKLLLSAGVDPMTPTHENRRPDVYTLRVWHTPLMYACHAGHVEAVSAFLPFLNDIQTCQQALYWAAVRGQAAVVDLVLQHSGVDVNAKFRGDTALFKACEAGDQKSIDILLRAGADPNLFCAKAKDEFTGKGSHRSTRYFGRREGGDLGGFTALHSLCGTFRESPICSNGLQSLLDAGADIHLKDPEGSTPLHYACRANQINLVKTLLEAGADPTGENDAGETPLHTDGAEDKRLLPVLLKSDLVNINKQLRKTGKTPLMCRLERNKSPLAFLQYKPDVNVMNAEGNTGLHIALERRRHPVEDYREIVVALLSCGANPNLKNRVGDTPLHTMCEDAYELLPILLQAGADFEARDRAGRTVLFRHIDSIQISRSNPMLFQTLIDLGVRLDTRDFKGRTLLHQCCHQISRLDHMISLGLDPTLTDYEGNTLLIEIAASKISNISKLAFLKHLCGLGLAIDQANHRGNTVLHTLCARVETPNEHLRSLDYVLDICNNPNPCDIDGVQPLHLAATISEVYVYKLLNSGADIFGVTHEGMSALHTAARARLPNIVGLLCSRLLEVGDDMRRAFINQQNTEGQTALHLACRSGRPETVQILLEAGAEVHLMDETELNRSLFKECAQFEAEQTLWDHIQNTYSYNAAGVLLNDTKRPCSDQDGALSTGDCFSRLWTRMCPDILFNHSNRLEYLTSKYRLEATQQALREYSNSDDADHPSKSIEFLEELLFRRQYEILEESIAKQGDPFRINRDAHSLLHSLVKWGFNDILARVCPRDAVLDLDDHEWCRMAEAKASCSQSSLIRSLLVTACLSELPNMSVLTFLVEEIGVNLDIKCRSPSRGIQELIFVPSGGPLHQVAAGGSWWHVAKALPYLIKMGANVELRDDDGATPLQTALSGSHYSGPFHKDAAKLLIECGADVNAVDAKGMTCLAKAGNDLTLLKLLLANGATVTASDIFSAIGLEQVEKLEVLLAQGDYANLRKPGPGRICKSRSRGVRIVDSEVSPLLHVLGYGTPTMYQPEDVSRGTRMVKTLLNHGADLYAYFSKDVRVMKEGYDEHSDMDESEELDVWEPQTTTVIHEFLRTGLLIEPLFHLPFLDLELRDSSGETLLLAACRSYETLNTEIHCAQGQETVTKTVLQELIDRGADVAARDKYGKNIFHHIGLYYPGNDFAETCMAIIEKNPNLIHQPNLAGDTFFHEILRQHAFQYMDLFWELGANPLQPDSYGNTALHYLADELSPDPERKSHFDLFRKFLAAGVDINAKNRKGETPLFRYILQNSDHWVFPSDEEPSRPCFDFFQETGADFFARNNAGSTLLHLVASVRSRSKFNEKEAVEYEVQSFKILISMGLDPMAEDMQQRTSLDVAAACGSEHILKLFERKPME</sequence>
<gene>
    <name evidence="5" type="ORF">PENARI_c005G04347</name>
</gene>
<evidence type="ECO:0000256" key="3">
    <source>
        <dbReference type="PROSITE-ProRule" id="PRU00023"/>
    </source>
</evidence>
<keyword evidence="6" id="KW-1185">Reference proteome</keyword>
<organism evidence="5 6">
    <name type="scientific">Penicillium arizonense</name>
    <dbReference type="NCBI Taxonomy" id="1835702"/>
    <lineage>
        <taxon>Eukaryota</taxon>
        <taxon>Fungi</taxon>
        <taxon>Dikarya</taxon>
        <taxon>Ascomycota</taxon>
        <taxon>Pezizomycotina</taxon>
        <taxon>Eurotiomycetes</taxon>
        <taxon>Eurotiomycetidae</taxon>
        <taxon>Eurotiales</taxon>
        <taxon>Aspergillaceae</taxon>
        <taxon>Penicillium</taxon>
    </lineage>
</organism>
<feature type="repeat" description="ANK" evidence="3">
    <location>
        <begin position="1718"/>
        <end position="1752"/>
    </location>
</feature>
<dbReference type="RefSeq" id="XP_022490204.1">
    <property type="nucleotide sequence ID" value="XM_022629707.1"/>
</dbReference>
<feature type="domain" description="Nephrocystin 3-like N-terminal" evidence="4">
    <location>
        <begin position="65"/>
        <end position="224"/>
    </location>
</feature>
<feature type="repeat" description="ANK" evidence="3">
    <location>
        <begin position="891"/>
        <end position="929"/>
    </location>
</feature>
<protein>
    <recommendedName>
        <fullName evidence="4">Nephrocystin 3-like N-terminal domain-containing protein</fullName>
    </recommendedName>
</protein>